<sequence length="393" mass="42850">MRIVLATSYQFPHQGGLSTHVELLSRGLAAQGHEVRILSFNNFPPLHHVATRGPSWVLNRLRRGWGTTWSSAMRARFLTHLLRREAGWLDALNVEDPMAAVAAQRAGLPYVYTVHGYATGEHLAARRIRPGTRPEAWHLDLERRALAGAAHVVTVDERLRRHVEQLGAAGRVTVIPNFVDGSWPDQAPPPAEARRRLGIPDGVFVVLCPRRLTPKNGVAYAVQAMAAVRDGRVPWPEGSRPLLLVVGHGPQWAELRAAVQGGRLDDLCRLEGGRPHEAMPAYYAAADAVVIPSVHEAGVEEATSISALEAMVFGRPVVASAVGGLKEIVRDGVTGRLVPDRNPLAIARALAQLAAEPARARALGAAGRDYVLEHHSHLAAARRFVELYRRWLG</sequence>
<dbReference type="Pfam" id="PF13439">
    <property type="entry name" value="Glyco_transf_4"/>
    <property type="match status" value="1"/>
</dbReference>
<dbReference type="SUPFAM" id="SSF53756">
    <property type="entry name" value="UDP-Glycosyltransferase/glycogen phosphorylase"/>
    <property type="match status" value="1"/>
</dbReference>
<dbReference type="EMBL" id="AENY02000003">
    <property type="protein sequence ID" value="EKP94181.1"/>
    <property type="molecule type" value="Genomic_DNA"/>
</dbReference>
<accession>K6QCE6</accession>
<reference evidence="5" key="2">
    <citation type="submission" date="2012-10" db="EMBL/GenBank/DDBJ databases">
        <title>Improved high-quality draft of Thermaerobacter subterraneus C21, DSM 13965.</title>
        <authorList>
            <consortium name="DOE Joint Genome Institute"/>
            <person name="Eisen J."/>
            <person name="Huntemann M."/>
            <person name="Wei C.-L."/>
            <person name="Han J."/>
            <person name="Detter J.C."/>
            <person name="Han C."/>
            <person name="Tapia R."/>
            <person name="Chen A."/>
            <person name="Kyrpides N."/>
            <person name="Mavromatis K."/>
            <person name="Markowitz V."/>
            <person name="Szeto E."/>
            <person name="Ivanova N."/>
            <person name="Mikhailova N."/>
            <person name="Ovchinnikova G."/>
            <person name="Pagani I."/>
            <person name="Pati A."/>
            <person name="Goodwin L."/>
            <person name="Nordberg H.P."/>
            <person name="Cantor M.N."/>
            <person name="Hua S.X."/>
            <person name="Woyke T."/>
            <person name="Eisen J."/>
            <person name="Klenk H.-P."/>
        </authorList>
    </citation>
    <scope>NUCLEOTIDE SEQUENCE [LARGE SCALE GENOMIC DNA]</scope>
    <source>
        <strain evidence="5">DSM 13965</strain>
    </source>
</reference>
<evidence type="ECO:0000256" key="1">
    <source>
        <dbReference type="ARBA" id="ARBA00022676"/>
    </source>
</evidence>
<dbReference type="RefSeq" id="WP_006904187.1">
    <property type="nucleotide sequence ID" value="NZ_JH976535.1"/>
</dbReference>
<dbReference type="InterPro" id="IPR001296">
    <property type="entry name" value="Glyco_trans_1"/>
</dbReference>
<keyword evidence="1" id="KW-0328">Glycosyltransferase</keyword>
<dbReference type="PANTHER" id="PTHR12526:SF510">
    <property type="entry name" value="D-INOSITOL 3-PHOSPHATE GLYCOSYLTRANSFERASE"/>
    <property type="match status" value="1"/>
</dbReference>
<keyword evidence="6" id="KW-1185">Reference proteome</keyword>
<dbReference type="OrthoDB" id="9801609at2"/>
<protein>
    <submittedName>
        <fullName evidence="5">Glycosyltransferase</fullName>
    </submittedName>
</protein>
<keyword evidence="2" id="KW-0808">Transferase</keyword>
<feature type="domain" description="Glycosyltransferase subfamily 4-like N-terminal" evidence="4">
    <location>
        <begin position="15"/>
        <end position="180"/>
    </location>
</feature>
<dbReference type="Proteomes" id="UP000005710">
    <property type="component" value="Unassembled WGS sequence"/>
</dbReference>
<evidence type="ECO:0000259" key="3">
    <source>
        <dbReference type="Pfam" id="PF00534"/>
    </source>
</evidence>
<gene>
    <name evidence="5" type="ORF">ThesuDRAFT_01910</name>
</gene>
<dbReference type="Pfam" id="PF00534">
    <property type="entry name" value="Glycos_transf_1"/>
    <property type="match status" value="1"/>
</dbReference>
<evidence type="ECO:0000313" key="6">
    <source>
        <dbReference type="Proteomes" id="UP000005710"/>
    </source>
</evidence>
<dbReference type="GO" id="GO:0016757">
    <property type="term" value="F:glycosyltransferase activity"/>
    <property type="evidence" value="ECO:0007669"/>
    <property type="project" value="UniProtKB-KW"/>
</dbReference>
<evidence type="ECO:0000259" key="4">
    <source>
        <dbReference type="Pfam" id="PF13439"/>
    </source>
</evidence>
<dbReference type="CDD" id="cd03801">
    <property type="entry name" value="GT4_PimA-like"/>
    <property type="match status" value="1"/>
</dbReference>
<dbReference type="InterPro" id="IPR028098">
    <property type="entry name" value="Glyco_trans_4-like_N"/>
</dbReference>
<dbReference type="AlphaFoldDB" id="K6QCE6"/>
<reference evidence="5" key="1">
    <citation type="submission" date="2010-10" db="EMBL/GenBank/DDBJ databases">
        <authorList>
            <consortium name="US DOE Joint Genome Institute (JGI-PGF)"/>
            <person name="Lucas S."/>
            <person name="Copeland A."/>
            <person name="Lapidus A."/>
            <person name="Bruce D."/>
            <person name="Goodwin L."/>
            <person name="Pitluck S."/>
            <person name="Kyrpides N."/>
            <person name="Mavromatis K."/>
            <person name="Detter J.C."/>
            <person name="Han C."/>
            <person name="Land M."/>
            <person name="Hauser L."/>
            <person name="Markowitz V."/>
            <person name="Cheng J.-F."/>
            <person name="Hugenholtz P."/>
            <person name="Woyke T."/>
            <person name="Wu D."/>
            <person name="Pukall R."/>
            <person name="Wahrenburg C."/>
            <person name="Brambilla E."/>
            <person name="Klenk H.-P."/>
            <person name="Eisen J.A."/>
        </authorList>
    </citation>
    <scope>NUCLEOTIDE SEQUENCE [LARGE SCALE GENOMIC DNA]</scope>
    <source>
        <strain evidence="5">DSM 13965</strain>
    </source>
</reference>
<evidence type="ECO:0000256" key="2">
    <source>
        <dbReference type="ARBA" id="ARBA00022679"/>
    </source>
</evidence>
<dbReference type="eggNOG" id="COG0438">
    <property type="taxonomic scope" value="Bacteria"/>
</dbReference>
<comment type="caution">
    <text evidence="5">The sequence shown here is derived from an EMBL/GenBank/DDBJ whole genome shotgun (WGS) entry which is preliminary data.</text>
</comment>
<dbReference type="PANTHER" id="PTHR12526">
    <property type="entry name" value="GLYCOSYLTRANSFERASE"/>
    <property type="match status" value="1"/>
</dbReference>
<evidence type="ECO:0000313" key="5">
    <source>
        <dbReference type="EMBL" id="EKP94181.1"/>
    </source>
</evidence>
<proteinExistence type="predicted"/>
<dbReference type="STRING" id="867903.ThesuDRAFT_01910"/>
<feature type="domain" description="Glycosyl transferase family 1" evidence="3">
    <location>
        <begin position="192"/>
        <end position="368"/>
    </location>
</feature>
<dbReference type="Gene3D" id="3.40.50.2000">
    <property type="entry name" value="Glycogen Phosphorylase B"/>
    <property type="match status" value="2"/>
</dbReference>
<organism evidence="5 6">
    <name type="scientific">Thermaerobacter subterraneus DSM 13965</name>
    <dbReference type="NCBI Taxonomy" id="867903"/>
    <lineage>
        <taxon>Bacteria</taxon>
        <taxon>Bacillati</taxon>
        <taxon>Bacillota</taxon>
        <taxon>Clostridia</taxon>
        <taxon>Eubacteriales</taxon>
        <taxon>Clostridiales Family XVII. Incertae Sedis</taxon>
        <taxon>Thermaerobacter</taxon>
    </lineage>
</organism>
<name>K6QCE6_9FIRM</name>
<dbReference type="HOGENOM" id="CLU_009583_2_5_9"/>